<dbReference type="GO" id="GO:0030246">
    <property type="term" value="F:carbohydrate binding"/>
    <property type="evidence" value="ECO:0007669"/>
    <property type="project" value="InterPro"/>
</dbReference>
<feature type="chain" id="PRO_5022019041" evidence="1">
    <location>
        <begin position="21"/>
        <end position="814"/>
    </location>
</feature>
<reference evidence="4 5" key="1">
    <citation type="journal article" date="2015" name="Stand. Genomic Sci.">
        <title>Genomic Encyclopedia of Bacterial and Archaeal Type Strains, Phase III: the genomes of soil and plant-associated and newly described type strains.</title>
        <authorList>
            <person name="Whitman W.B."/>
            <person name="Woyke T."/>
            <person name="Klenk H.P."/>
            <person name="Zhou Y."/>
            <person name="Lilburn T.G."/>
            <person name="Beck B.J."/>
            <person name="De Vos P."/>
            <person name="Vandamme P."/>
            <person name="Eisen J.A."/>
            <person name="Garrity G."/>
            <person name="Hugenholtz P."/>
            <person name="Kyrpides N.C."/>
        </authorList>
    </citation>
    <scope>NUCLEOTIDE SEQUENCE [LARGE SCALE GENOMIC DNA]</scope>
    <source>
        <strain evidence="4 5">CGMCC 1.7271</strain>
    </source>
</reference>
<dbReference type="Pfam" id="PF13620">
    <property type="entry name" value="CarboxypepD_reg"/>
    <property type="match status" value="1"/>
</dbReference>
<evidence type="ECO:0000259" key="2">
    <source>
        <dbReference type="Pfam" id="PF07715"/>
    </source>
</evidence>
<evidence type="ECO:0000259" key="3">
    <source>
        <dbReference type="Pfam" id="PF14905"/>
    </source>
</evidence>
<dbReference type="Gene3D" id="2.170.130.10">
    <property type="entry name" value="TonB-dependent receptor, plug domain"/>
    <property type="match status" value="1"/>
</dbReference>
<keyword evidence="4" id="KW-0675">Receptor</keyword>
<comment type="caution">
    <text evidence="4">The sequence shown here is derived from an EMBL/GenBank/DDBJ whole genome shotgun (WGS) entry which is preliminary data.</text>
</comment>
<feature type="signal peptide" evidence="1">
    <location>
        <begin position="1"/>
        <end position="20"/>
    </location>
</feature>
<evidence type="ECO:0000313" key="5">
    <source>
        <dbReference type="Proteomes" id="UP000316167"/>
    </source>
</evidence>
<feature type="domain" description="TonB-dependent receptor plug" evidence="2">
    <location>
        <begin position="133"/>
        <end position="224"/>
    </location>
</feature>
<dbReference type="PROSITE" id="PS51257">
    <property type="entry name" value="PROKAR_LIPOPROTEIN"/>
    <property type="match status" value="1"/>
</dbReference>
<dbReference type="RefSeq" id="WP_144886516.1">
    <property type="nucleotide sequence ID" value="NZ_VLLE01000004.1"/>
</dbReference>
<keyword evidence="5" id="KW-1185">Reference proteome</keyword>
<protein>
    <submittedName>
        <fullName evidence="4">Outer membrane receptor protein involved in Fe transport</fullName>
    </submittedName>
</protein>
<dbReference type="Gene3D" id="2.60.40.1120">
    <property type="entry name" value="Carboxypeptidase-like, regulatory domain"/>
    <property type="match status" value="1"/>
</dbReference>
<dbReference type="Proteomes" id="UP000316167">
    <property type="component" value="Unassembled WGS sequence"/>
</dbReference>
<proteinExistence type="predicted"/>
<name>A0A562SJ85_9BACT</name>
<evidence type="ECO:0000256" key="1">
    <source>
        <dbReference type="SAM" id="SignalP"/>
    </source>
</evidence>
<dbReference type="InterPro" id="IPR012910">
    <property type="entry name" value="Plug_dom"/>
</dbReference>
<dbReference type="InterPro" id="IPR037066">
    <property type="entry name" value="Plug_dom_sf"/>
</dbReference>
<dbReference type="OrthoDB" id="905812at2"/>
<evidence type="ECO:0000313" key="4">
    <source>
        <dbReference type="EMBL" id="TWI81315.1"/>
    </source>
</evidence>
<dbReference type="AlphaFoldDB" id="A0A562SJ85"/>
<dbReference type="Pfam" id="PF07715">
    <property type="entry name" value="Plug"/>
    <property type="match status" value="1"/>
</dbReference>
<keyword evidence="1" id="KW-0732">Signal</keyword>
<dbReference type="EMBL" id="VLLE01000004">
    <property type="protein sequence ID" value="TWI81315.1"/>
    <property type="molecule type" value="Genomic_DNA"/>
</dbReference>
<feature type="domain" description="Outer membrane protein beta-barrel" evidence="3">
    <location>
        <begin position="383"/>
        <end position="788"/>
    </location>
</feature>
<dbReference type="Pfam" id="PF14905">
    <property type="entry name" value="OMP_b-brl_3"/>
    <property type="match status" value="1"/>
</dbReference>
<dbReference type="InterPro" id="IPR041700">
    <property type="entry name" value="OMP_b-brl_3"/>
</dbReference>
<dbReference type="SUPFAM" id="SSF56935">
    <property type="entry name" value="Porins"/>
    <property type="match status" value="1"/>
</dbReference>
<dbReference type="InterPro" id="IPR013784">
    <property type="entry name" value="Carb-bd-like_fold"/>
</dbReference>
<sequence length="814" mass="90962">MLRSVFALLFLVCSCFHAVAQSGTGSISGKVVDSLQQPLEGATILVRSATNNTAVKTALTDNNGSFLLEKIKEGSYQLIISMSGFAKDSSNITLTTEKNTINTGTIKLIPLSKDLQGITITAQRPPVERKIDRTVVNVDQMISAAGSTALEVLEKSPGVSVDNNGVISLQGKNGVLIFIDDKPTYLSGADLESYLRSLPASSVDQIELMTNPPAKYDAAGGAGVINIRLKRTKAKGFNGSLNNAYTQGRYAKSNNSFNFNYRNGKINTFGTLTQNQATNFSDLNINRHFIKPDGSRNYDFLQHTYIKSSGLAFSGKVGADYYATEKNTFGIVLTGVTRKGQRDNDNSSRFINTAFQLDSTIVANNTQDNTFSNAGVNLNFRRRMRKNGPELSADADYLRYSTGNKQLFDNYTYLPNNTLSQQERLTGNLPAAIDIYSLKTDYTHPLKKGWKIDAGAKSSQIRTDNVADYFLTKNNTTTPDYDKTNHFIYKEDIHAAYINSSHEGKRWSMQLGLRTEYTISDGRQLGNAVKPDSSFKRTYASLFPTVYLNYKLDSAGNNTLTLDYGRRINRPFYQDLNPFISPLDKFTYYVGNPFLLPAYTHNVQLSYSYKNKITVALRYSSTLNNTNETIEIKDGTYYSRPGNIGKITNISGSLQGDLPIKKWLSFGYYTEVTNIHSQTNFYTGYLDTQGTYWFIQPNFRFTFTNGWSAQIDGFYQTNITSNQFILLERGRLNAGVSKKLGAAFTVRATANDILYTQINRGIINNLANTKANWRNANDTRVFTISLAWRFGKTISDTRKHNQNSAQQEQNRVRE</sequence>
<gene>
    <name evidence="4" type="ORF">IQ13_2332</name>
</gene>
<dbReference type="SUPFAM" id="SSF49452">
    <property type="entry name" value="Starch-binding domain-like"/>
    <property type="match status" value="1"/>
</dbReference>
<organism evidence="4 5">
    <name type="scientific">Lacibacter cauensis</name>
    <dbReference type="NCBI Taxonomy" id="510947"/>
    <lineage>
        <taxon>Bacteria</taxon>
        <taxon>Pseudomonadati</taxon>
        <taxon>Bacteroidota</taxon>
        <taxon>Chitinophagia</taxon>
        <taxon>Chitinophagales</taxon>
        <taxon>Chitinophagaceae</taxon>
        <taxon>Lacibacter</taxon>
    </lineage>
</organism>
<accession>A0A562SJ85</accession>